<organism evidence="8 9">
    <name type="scientific">Cervus elaphus hippelaphus</name>
    <name type="common">European red deer</name>
    <dbReference type="NCBI Taxonomy" id="46360"/>
    <lineage>
        <taxon>Eukaryota</taxon>
        <taxon>Metazoa</taxon>
        <taxon>Chordata</taxon>
        <taxon>Craniata</taxon>
        <taxon>Vertebrata</taxon>
        <taxon>Euteleostomi</taxon>
        <taxon>Mammalia</taxon>
        <taxon>Eutheria</taxon>
        <taxon>Laurasiatheria</taxon>
        <taxon>Artiodactyla</taxon>
        <taxon>Ruminantia</taxon>
        <taxon>Pecora</taxon>
        <taxon>Cervidae</taxon>
        <taxon>Cervinae</taxon>
        <taxon>Cervus</taxon>
    </lineage>
</organism>
<evidence type="ECO:0000313" key="9">
    <source>
        <dbReference type="Proteomes" id="UP000242450"/>
    </source>
</evidence>
<keyword evidence="9" id="KW-1185">Reference proteome</keyword>
<keyword evidence="4 7" id="KW-1133">Transmembrane helix</keyword>
<evidence type="ECO:0000256" key="5">
    <source>
        <dbReference type="ARBA" id="ARBA00023128"/>
    </source>
</evidence>
<evidence type="ECO:0000256" key="4">
    <source>
        <dbReference type="ARBA" id="ARBA00022989"/>
    </source>
</evidence>
<keyword evidence="7" id="KW-0472">Membrane</keyword>
<accession>A0A212D3K9</accession>
<evidence type="ECO:0000256" key="6">
    <source>
        <dbReference type="SAM" id="MobiDB-lite"/>
    </source>
</evidence>
<evidence type="ECO:0000313" key="8">
    <source>
        <dbReference type="EMBL" id="OWK12684.1"/>
    </source>
</evidence>
<proteinExistence type="predicted"/>
<dbReference type="Proteomes" id="UP000242450">
    <property type="component" value="Chromosome 8"/>
</dbReference>
<evidence type="ECO:0000256" key="2">
    <source>
        <dbReference type="ARBA" id="ARBA00022737"/>
    </source>
</evidence>
<feature type="transmembrane region" description="Helical" evidence="7">
    <location>
        <begin position="199"/>
        <end position="217"/>
    </location>
</feature>
<protein>
    <submittedName>
        <fullName evidence="8">Uncharacterized protein</fullName>
    </submittedName>
</protein>
<dbReference type="EMBL" id="MKHE01000008">
    <property type="protein sequence ID" value="OWK12684.1"/>
    <property type="molecule type" value="Genomic_DNA"/>
</dbReference>
<keyword evidence="2" id="KW-0677">Repeat</keyword>
<feature type="region of interest" description="Disordered" evidence="6">
    <location>
        <begin position="1"/>
        <end position="20"/>
    </location>
</feature>
<dbReference type="AlphaFoldDB" id="A0A212D3K9"/>
<keyword evidence="3" id="KW-1000">Mitochondrion outer membrane</keyword>
<feature type="non-terminal residue" evidence="8">
    <location>
        <position position="1"/>
    </location>
</feature>
<dbReference type="PANTHER" id="PTHR10780">
    <property type="entry name" value="MITOCHONDRIAL CARRIER HOMOLOG"/>
    <property type="match status" value="1"/>
</dbReference>
<evidence type="ECO:0000256" key="1">
    <source>
        <dbReference type="ARBA" id="ARBA00004374"/>
    </source>
</evidence>
<evidence type="ECO:0000256" key="3">
    <source>
        <dbReference type="ARBA" id="ARBA00022787"/>
    </source>
</evidence>
<comment type="caution">
    <text evidence="8">The sequence shown here is derived from an EMBL/GenBank/DDBJ whole genome shotgun (WGS) entry which is preliminary data.</text>
</comment>
<dbReference type="PANTHER" id="PTHR10780:SF3">
    <property type="entry name" value="MITOCHONDRIAL CARRIER HOMOLOG 1"/>
    <property type="match status" value="1"/>
</dbReference>
<dbReference type="OrthoDB" id="10253709at2759"/>
<sequence>PAAQPSAHRMDGASGGLGSGDNALTTEALFVRWVGHETRPPTTGTNVLGRKVLYLARQARCELTSSALSTVTQGSRKKVPDEIQQVSNKDDMKTSLKKVVKETSYTIMMPWVVVHAGPPPASHLSARHGPVCGMGGQVQRRVDLRWEDFQRRGPAGILYGLNPPTSWEIFLWGCNLLAHFINACLVDDSVLTIRANTKFVMGIAMSLLTSSFLLVVFKSWTHRWKNLSMQGQLFQGSRPPFRRVSSGVWFALE</sequence>
<evidence type="ECO:0000256" key="7">
    <source>
        <dbReference type="SAM" id="Phobius"/>
    </source>
</evidence>
<dbReference type="GO" id="GO:0043065">
    <property type="term" value="P:positive regulation of apoptotic process"/>
    <property type="evidence" value="ECO:0007669"/>
    <property type="project" value="TreeGrafter"/>
</dbReference>
<gene>
    <name evidence="8" type="ORF">Celaphus_00014852</name>
</gene>
<dbReference type="GO" id="GO:0005741">
    <property type="term" value="C:mitochondrial outer membrane"/>
    <property type="evidence" value="ECO:0007669"/>
    <property type="project" value="UniProtKB-SubCell"/>
</dbReference>
<keyword evidence="5" id="KW-0496">Mitochondrion</keyword>
<reference evidence="8 9" key="1">
    <citation type="journal article" date="2018" name="Mol. Genet. Genomics">
        <title>The red deer Cervus elaphus genome CerEla1.0: sequencing, annotating, genes, and chromosomes.</title>
        <authorList>
            <person name="Bana N.A."/>
            <person name="Nyiri A."/>
            <person name="Nagy J."/>
            <person name="Frank K."/>
            <person name="Nagy T."/>
            <person name="Steger V."/>
            <person name="Schiller M."/>
            <person name="Lakatos P."/>
            <person name="Sugar L."/>
            <person name="Horn P."/>
            <person name="Barta E."/>
            <person name="Orosz L."/>
        </authorList>
    </citation>
    <scope>NUCLEOTIDE SEQUENCE [LARGE SCALE GENOMIC DNA]</scope>
    <source>
        <strain evidence="8">Hungarian</strain>
    </source>
</reference>
<keyword evidence="7" id="KW-0812">Transmembrane</keyword>
<name>A0A212D3K9_CEREH</name>
<comment type="subcellular location">
    <subcellularLocation>
        <location evidence="1">Mitochondrion outer membrane</location>
        <topology evidence="1">Multi-pass membrane protein</topology>
    </subcellularLocation>
</comment>